<name>A0ABR6BBI5_9PSEU</name>
<evidence type="ECO:0000313" key="2">
    <source>
        <dbReference type="EMBL" id="MBA8924236.1"/>
    </source>
</evidence>
<proteinExistence type="predicted"/>
<keyword evidence="1" id="KW-0472">Membrane</keyword>
<keyword evidence="1" id="KW-1133">Transmembrane helix</keyword>
<dbReference type="EMBL" id="JACJID010000001">
    <property type="protein sequence ID" value="MBA8924236.1"/>
    <property type="molecule type" value="Genomic_DNA"/>
</dbReference>
<accession>A0ABR6BBI5</accession>
<evidence type="ECO:0000313" key="3">
    <source>
        <dbReference type="Proteomes" id="UP000517916"/>
    </source>
</evidence>
<protein>
    <submittedName>
        <fullName evidence="2">Uncharacterized protein</fullName>
    </submittedName>
</protein>
<feature type="transmembrane region" description="Helical" evidence="1">
    <location>
        <begin position="107"/>
        <end position="132"/>
    </location>
</feature>
<gene>
    <name evidence="2" type="ORF">BC739_001433</name>
</gene>
<dbReference type="RefSeq" id="WP_182836661.1">
    <property type="nucleotide sequence ID" value="NZ_JACJID010000001.1"/>
</dbReference>
<reference evidence="2 3" key="1">
    <citation type="submission" date="2020-08" db="EMBL/GenBank/DDBJ databases">
        <title>Genomic Encyclopedia of Archaeal and Bacterial Type Strains, Phase II (KMG-II): from individual species to whole genera.</title>
        <authorList>
            <person name="Goeker M."/>
        </authorList>
    </citation>
    <scope>NUCLEOTIDE SEQUENCE [LARGE SCALE GENOMIC DNA]</scope>
    <source>
        <strain evidence="2 3">DSM 43850</strain>
    </source>
</reference>
<feature type="transmembrane region" description="Helical" evidence="1">
    <location>
        <begin position="81"/>
        <end position="101"/>
    </location>
</feature>
<organism evidence="2 3">
    <name type="scientific">Kutzneria viridogrisea</name>
    <dbReference type="NCBI Taxonomy" id="47990"/>
    <lineage>
        <taxon>Bacteria</taxon>
        <taxon>Bacillati</taxon>
        <taxon>Actinomycetota</taxon>
        <taxon>Actinomycetes</taxon>
        <taxon>Pseudonocardiales</taxon>
        <taxon>Pseudonocardiaceae</taxon>
        <taxon>Kutzneria</taxon>
    </lineage>
</organism>
<evidence type="ECO:0000256" key="1">
    <source>
        <dbReference type="SAM" id="Phobius"/>
    </source>
</evidence>
<comment type="caution">
    <text evidence="2">The sequence shown here is derived from an EMBL/GenBank/DDBJ whole genome shotgun (WGS) entry which is preliminary data.</text>
</comment>
<dbReference type="Proteomes" id="UP000517916">
    <property type="component" value="Unassembled WGS sequence"/>
</dbReference>
<feature type="transmembrane region" description="Helical" evidence="1">
    <location>
        <begin position="21"/>
        <end position="42"/>
    </location>
</feature>
<keyword evidence="3" id="KW-1185">Reference proteome</keyword>
<sequence length="142" mass="14823">MAAGVHRLGRRRRGLGGWIRLGELTGFCPVNLLPGIGAGLVLNTAVVLPVSVEAYAAYALHVLLTLAHMSDRTRLFAQRSFVTSLAIGAAAQVASHVMAAAEVTTAPWWVTTAVSTVPVLVVGLATGLATLVRRDSKIGGDR</sequence>
<feature type="transmembrane region" description="Helical" evidence="1">
    <location>
        <begin position="48"/>
        <end position="69"/>
    </location>
</feature>
<keyword evidence="1" id="KW-0812">Transmembrane</keyword>